<sequence length="103" mass="11623">MDNARKAAHQQVSGFMQKTSKMHYNVLIRTPNIISPLHKALNNCLIAHLGAISVSNAFASDENKLLPFLLIQFLIRESQLLQLAYNNLVHLKISIQVMNQSQI</sequence>
<dbReference type="OrthoDB" id="428159at2759"/>
<comment type="caution">
    <text evidence="1">The sequence shown here is derived from an EMBL/GenBank/DDBJ whole genome shotgun (WGS) entry which is preliminary data.</text>
</comment>
<dbReference type="EMBL" id="AVOT02007980">
    <property type="protein sequence ID" value="MBW0485045.1"/>
    <property type="molecule type" value="Genomic_DNA"/>
</dbReference>
<protein>
    <submittedName>
        <fullName evidence="1">Uncharacterized protein</fullName>
    </submittedName>
</protein>
<accession>A0A9Q3CL56</accession>
<gene>
    <name evidence="1" type="ORF">O181_024760</name>
</gene>
<name>A0A9Q3CL56_9BASI</name>
<proteinExistence type="predicted"/>
<keyword evidence="2" id="KW-1185">Reference proteome</keyword>
<evidence type="ECO:0000313" key="2">
    <source>
        <dbReference type="Proteomes" id="UP000765509"/>
    </source>
</evidence>
<organism evidence="1 2">
    <name type="scientific">Austropuccinia psidii MF-1</name>
    <dbReference type="NCBI Taxonomy" id="1389203"/>
    <lineage>
        <taxon>Eukaryota</taxon>
        <taxon>Fungi</taxon>
        <taxon>Dikarya</taxon>
        <taxon>Basidiomycota</taxon>
        <taxon>Pucciniomycotina</taxon>
        <taxon>Pucciniomycetes</taxon>
        <taxon>Pucciniales</taxon>
        <taxon>Sphaerophragmiaceae</taxon>
        <taxon>Austropuccinia</taxon>
    </lineage>
</organism>
<evidence type="ECO:0000313" key="1">
    <source>
        <dbReference type="EMBL" id="MBW0485045.1"/>
    </source>
</evidence>
<reference evidence="1" key="1">
    <citation type="submission" date="2021-03" db="EMBL/GenBank/DDBJ databases">
        <title>Draft genome sequence of rust myrtle Austropuccinia psidii MF-1, a brazilian biotype.</title>
        <authorList>
            <person name="Quecine M.C."/>
            <person name="Pachon D.M.R."/>
            <person name="Bonatelli M.L."/>
            <person name="Correr F.H."/>
            <person name="Franceschini L.M."/>
            <person name="Leite T.F."/>
            <person name="Margarido G.R.A."/>
            <person name="Almeida C.A."/>
            <person name="Ferrarezi J.A."/>
            <person name="Labate C.A."/>
        </authorList>
    </citation>
    <scope>NUCLEOTIDE SEQUENCE</scope>
    <source>
        <strain evidence="1">MF-1</strain>
    </source>
</reference>
<dbReference type="AlphaFoldDB" id="A0A9Q3CL56"/>
<dbReference type="Proteomes" id="UP000765509">
    <property type="component" value="Unassembled WGS sequence"/>
</dbReference>